<dbReference type="Pfam" id="PF00085">
    <property type="entry name" value="Thioredoxin"/>
    <property type="match status" value="1"/>
</dbReference>
<evidence type="ECO:0000259" key="2">
    <source>
        <dbReference type="Pfam" id="PF00085"/>
    </source>
</evidence>
<sequence length="156" mass="17710">MKKLAIFGGIIVVLFAAIIVLTNMSNNSKLENNPYGTKNLRQSTIDQLDDKNYQNIILPDALEKKIATGEPVYAYIFSPECMYCKQMTPKLMPAADESGIHIDQLNVLEFPEQWNKYNLEATPTLIYFDKGQEVTRMVGDYDVDTINSFFQNISAQ</sequence>
<dbReference type="Gene3D" id="3.40.30.10">
    <property type="entry name" value="Glutaredoxin"/>
    <property type="match status" value="1"/>
</dbReference>
<keyword evidence="1" id="KW-1133">Transmembrane helix</keyword>
<dbReference type="Proteomes" id="UP001344888">
    <property type="component" value="Unassembled WGS sequence"/>
</dbReference>
<keyword evidence="4" id="KW-1185">Reference proteome</keyword>
<protein>
    <submittedName>
        <fullName evidence="3">Thioredoxin family protein</fullName>
    </submittedName>
</protein>
<evidence type="ECO:0000313" key="3">
    <source>
        <dbReference type="EMBL" id="MEC1176968.1"/>
    </source>
</evidence>
<feature type="domain" description="Thioredoxin" evidence="2">
    <location>
        <begin position="62"/>
        <end position="150"/>
    </location>
</feature>
<keyword evidence="1" id="KW-0472">Membrane</keyword>
<dbReference type="SUPFAM" id="SSF52833">
    <property type="entry name" value="Thioredoxin-like"/>
    <property type="match status" value="1"/>
</dbReference>
<gene>
    <name evidence="3" type="ORF">P9B03_00500</name>
</gene>
<reference evidence="3 4" key="1">
    <citation type="submission" date="2023-03" db="EMBL/GenBank/DDBJ databases">
        <title>Bacillus Genome Sequencing.</title>
        <authorList>
            <person name="Dunlap C."/>
        </authorList>
    </citation>
    <scope>NUCLEOTIDE SEQUENCE [LARGE SCALE GENOMIC DNA]</scope>
    <source>
        <strain evidence="3 4">B-59205</strain>
    </source>
</reference>
<dbReference type="InterPro" id="IPR013766">
    <property type="entry name" value="Thioredoxin_domain"/>
</dbReference>
<keyword evidence="1" id="KW-0812">Transmembrane</keyword>
<dbReference type="InterPro" id="IPR036249">
    <property type="entry name" value="Thioredoxin-like_sf"/>
</dbReference>
<dbReference type="AlphaFoldDB" id="A0AAW9NMU7"/>
<evidence type="ECO:0000313" key="4">
    <source>
        <dbReference type="Proteomes" id="UP001344888"/>
    </source>
</evidence>
<dbReference type="CDD" id="cd02947">
    <property type="entry name" value="TRX_family"/>
    <property type="match status" value="1"/>
</dbReference>
<accession>A0AAW9NMU7</accession>
<dbReference type="RefSeq" id="WP_107841482.1">
    <property type="nucleotide sequence ID" value="NZ_JARSFG010000002.1"/>
</dbReference>
<proteinExistence type="predicted"/>
<evidence type="ECO:0000256" key="1">
    <source>
        <dbReference type="SAM" id="Phobius"/>
    </source>
</evidence>
<dbReference type="EMBL" id="JARSFG010000002">
    <property type="protein sequence ID" value="MEC1176968.1"/>
    <property type="molecule type" value="Genomic_DNA"/>
</dbReference>
<organism evidence="3 4">
    <name type="scientific">Metasolibacillus meyeri</name>
    <dbReference type="NCBI Taxonomy" id="1071052"/>
    <lineage>
        <taxon>Bacteria</taxon>
        <taxon>Bacillati</taxon>
        <taxon>Bacillota</taxon>
        <taxon>Bacilli</taxon>
        <taxon>Bacillales</taxon>
        <taxon>Caryophanaceae</taxon>
        <taxon>Metasolibacillus</taxon>
    </lineage>
</organism>
<comment type="caution">
    <text evidence="3">The sequence shown here is derived from an EMBL/GenBank/DDBJ whole genome shotgun (WGS) entry which is preliminary data.</text>
</comment>
<name>A0AAW9NMU7_9BACL</name>
<feature type="transmembrane region" description="Helical" evidence="1">
    <location>
        <begin position="6"/>
        <end position="24"/>
    </location>
</feature>